<organism evidence="7 8">
    <name type="scientific">Atta colombica</name>
    <dbReference type="NCBI Taxonomy" id="520822"/>
    <lineage>
        <taxon>Eukaryota</taxon>
        <taxon>Metazoa</taxon>
        <taxon>Ecdysozoa</taxon>
        <taxon>Arthropoda</taxon>
        <taxon>Hexapoda</taxon>
        <taxon>Insecta</taxon>
        <taxon>Pterygota</taxon>
        <taxon>Neoptera</taxon>
        <taxon>Endopterygota</taxon>
        <taxon>Hymenoptera</taxon>
        <taxon>Apocrita</taxon>
        <taxon>Aculeata</taxon>
        <taxon>Formicoidea</taxon>
        <taxon>Formicidae</taxon>
        <taxon>Myrmicinae</taxon>
        <taxon>Atta</taxon>
    </lineage>
</organism>
<dbReference type="InterPro" id="IPR008996">
    <property type="entry name" value="IL1/FGF"/>
</dbReference>
<feature type="region of interest" description="Disordered" evidence="5">
    <location>
        <begin position="1"/>
        <end position="49"/>
    </location>
</feature>
<keyword evidence="3 4" id="KW-0694">RNA-binding</keyword>
<proteinExistence type="inferred from homology"/>
<dbReference type="InterPro" id="IPR002209">
    <property type="entry name" value="Fibroblast_GF_fam"/>
</dbReference>
<evidence type="ECO:0000313" key="8">
    <source>
        <dbReference type="Proteomes" id="UP000078540"/>
    </source>
</evidence>
<evidence type="ECO:0000256" key="1">
    <source>
        <dbReference type="ARBA" id="ARBA00007936"/>
    </source>
</evidence>
<evidence type="ECO:0000256" key="3">
    <source>
        <dbReference type="ARBA" id="ARBA00022884"/>
    </source>
</evidence>
<dbReference type="InterPro" id="IPR000504">
    <property type="entry name" value="RRM_dom"/>
</dbReference>
<dbReference type="SUPFAM" id="SSF50353">
    <property type="entry name" value="Cytokine"/>
    <property type="match status" value="1"/>
</dbReference>
<evidence type="ECO:0000259" key="6">
    <source>
        <dbReference type="PROSITE" id="PS50102"/>
    </source>
</evidence>
<name>A0A151HZ67_9HYME</name>
<comment type="similarity">
    <text evidence="1">Belongs to the heparin-binding growth factors family.</text>
</comment>
<keyword evidence="2" id="KW-0677">Repeat</keyword>
<evidence type="ECO:0000313" key="7">
    <source>
        <dbReference type="EMBL" id="KYM76782.1"/>
    </source>
</evidence>
<evidence type="ECO:0000256" key="2">
    <source>
        <dbReference type="ARBA" id="ARBA00022737"/>
    </source>
</evidence>
<feature type="domain" description="RRM" evidence="6">
    <location>
        <begin position="195"/>
        <end position="287"/>
    </location>
</feature>
<dbReference type="Gene3D" id="2.80.10.50">
    <property type="match status" value="1"/>
</dbReference>
<dbReference type="EMBL" id="KQ976717">
    <property type="protein sequence ID" value="KYM76782.1"/>
    <property type="molecule type" value="Genomic_DNA"/>
</dbReference>
<dbReference type="Proteomes" id="UP000078540">
    <property type="component" value="Unassembled WGS sequence"/>
</dbReference>
<evidence type="ECO:0000256" key="4">
    <source>
        <dbReference type="PROSITE-ProRule" id="PRU00176"/>
    </source>
</evidence>
<sequence>MHKKGKKRSLSETSVSKVKLNKKQENVNEFNKSPKRAKIGSKQNGNPTLMGRTQIFKVVDKQKKEQNKIIEQQNNIVKSETKKDTKETAKLMIVKPKNETIGKSSSRPRKRYPYRTITLTAEQITKKITEIKGREVLSKRAHRVLGKLNRKLREIINESEKLDTVGKKNKKIEHYANALMKNKQKKKGEVNKKRYVLFVGNLPLNITEDEIKRHFLTKVGTIISIRIPTKSNKTPRGFAYVEMTNNIDFESIFFLFYTQYRLYILAHKYQLLCSEVGKNISISTLLSTGGWRRDASKARVKILEQELSIVLVFYQGRLKISEAKYQDREVVSSRSEYVTLVLAAEIEQARLLELIILLNQRLDKERNEADAFAVIRIDVAASAITPSGQVEGLSGNKESYDLLYATPVSFGIIRINMANENTKWEQWSIGSYDAFRSRKYVQYGWWIGIKKNERVKPGSKTFWGQEAIQFSAIQED</sequence>
<dbReference type="SMART" id="SM00360">
    <property type="entry name" value="RRM"/>
    <property type="match status" value="1"/>
</dbReference>
<dbReference type="STRING" id="520822.A0A151HZ67"/>
<keyword evidence="8" id="KW-1185">Reference proteome</keyword>
<dbReference type="InterPro" id="IPR012677">
    <property type="entry name" value="Nucleotide-bd_a/b_plait_sf"/>
</dbReference>
<dbReference type="GO" id="GO:0003723">
    <property type="term" value="F:RNA binding"/>
    <property type="evidence" value="ECO:0007669"/>
    <property type="project" value="UniProtKB-UniRule"/>
</dbReference>
<dbReference type="SUPFAM" id="SSF54928">
    <property type="entry name" value="RNA-binding domain, RBD"/>
    <property type="match status" value="1"/>
</dbReference>
<dbReference type="Pfam" id="PF00167">
    <property type="entry name" value="FGF"/>
    <property type="match status" value="1"/>
</dbReference>
<accession>A0A151HZ67</accession>
<dbReference type="Pfam" id="PF00076">
    <property type="entry name" value="RRM_1"/>
    <property type="match status" value="1"/>
</dbReference>
<dbReference type="Gene3D" id="3.30.70.330">
    <property type="match status" value="1"/>
</dbReference>
<evidence type="ECO:0000256" key="5">
    <source>
        <dbReference type="SAM" id="MobiDB-lite"/>
    </source>
</evidence>
<dbReference type="AlphaFoldDB" id="A0A151HZ67"/>
<dbReference type="InterPro" id="IPR035979">
    <property type="entry name" value="RBD_domain_sf"/>
</dbReference>
<reference evidence="7 8" key="1">
    <citation type="submission" date="2015-09" db="EMBL/GenBank/DDBJ databases">
        <title>Atta colombica WGS genome.</title>
        <authorList>
            <person name="Nygaard S."/>
            <person name="Hu H."/>
            <person name="Boomsma J."/>
            <person name="Zhang G."/>
        </authorList>
    </citation>
    <scope>NUCLEOTIDE SEQUENCE [LARGE SCALE GENOMIC DNA]</scope>
    <source>
        <strain evidence="7">Treedump-2</strain>
        <tissue evidence="7">Whole body</tissue>
    </source>
</reference>
<gene>
    <name evidence="7" type="ORF">ALC53_12806</name>
</gene>
<protein>
    <recommendedName>
        <fullName evidence="6">RRM domain-containing protein</fullName>
    </recommendedName>
</protein>
<dbReference type="PROSITE" id="PS50102">
    <property type="entry name" value="RRM"/>
    <property type="match status" value="1"/>
</dbReference>
<dbReference type="GO" id="GO:0008083">
    <property type="term" value="F:growth factor activity"/>
    <property type="evidence" value="ECO:0007669"/>
    <property type="project" value="InterPro"/>
</dbReference>
<dbReference type="PANTHER" id="PTHR23236:SF119">
    <property type="entry name" value="NUCLEAR RNA-BINDING PROTEIN SART-3"/>
    <property type="match status" value="1"/>
</dbReference>
<dbReference type="PANTHER" id="PTHR23236">
    <property type="entry name" value="EUKARYOTIC TRANSLATION INITIATION FACTOR 4B/4H"/>
    <property type="match status" value="1"/>
</dbReference>